<dbReference type="Pfam" id="PF00596">
    <property type="entry name" value="Aldolase_II"/>
    <property type="match status" value="1"/>
</dbReference>
<dbReference type="InterPro" id="IPR050197">
    <property type="entry name" value="Aldolase_class_II_sugar_metab"/>
</dbReference>
<feature type="domain" description="Class II aldolase/adducin N-terminal" evidence="3">
    <location>
        <begin position="12"/>
        <end position="222"/>
    </location>
</feature>
<name>A0ABZ1CEJ1_9BACT</name>
<organism evidence="4 5">
    <name type="scientific">Actomonas aquatica</name>
    <dbReference type="NCBI Taxonomy" id="2866162"/>
    <lineage>
        <taxon>Bacteria</taxon>
        <taxon>Pseudomonadati</taxon>
        <taxon>Verrucomicrobiota</taxon>
        <taxon>Opitutia</taxon>
        <taxon>Opitutales</taxon>
        <taxon>Opitutaceae</taxon>
        <taxon>Actomonas</taxon>
    </lineage>
</organism>
<keyword evidence="2" id="KW-0456">Lyase</keyword>
<dbReference type="EMBL" id="CP139781">
    <property type="protein sequence ID" value="WRQ90085.1"/>
    <property type="molecule type" value="Genomic_DNA"/>
</dbReference>
<evidence type="ECO:0000313" key="4">
    <source>
        <dbReference type="EMBL" id="WRQ90085.1"/>
    </source>
</evidence>
<dbReference type="InterPro" id="IPR001303">
    <property type="entry name" value="Aldolase_II/adducin_N"/>
</dbReference>
<dbReference type="Proteomes" id="UP000738431">
    <property type="component" value="Chromosome"/>
</dbReference>
<keyword evidence="1" id="KW-0479">Metal-binding</keyword>
<gene>
    <name evidence="4" type="ORF">K1X11_011755</name>
</gene>
<dbReference type="InterPro" id="IPR036409">
    <property type="entry name" value="Aldolase_II/adducin_N_sf"/>
</dbReference>
<proteinExistence type="predicted"/>
<dbReference type="SUPFAM" id="SSF53639">
    <property type="entry name" value="AraD/HMP-PK domain-like"/>
    <property type="match status" value="1"/>
</dbReference>
<protein>
    <submittedName>
        <fullName evidence="4">Class II aldolase/adducin family protein</fullName>
    </submittedName>
</protein>
<keyword evidence="5" id="KW-1185">Reference proteome</keyword>
<evidence type="ECO:0000313" key="5">
    <source>
        <dbReference type="Proteomes" id="UP000738431"/>
    </source>
</evidence>
<dbReference type="PANTHER" id="PTHR22789:SF0">
    <property type="entry name" value="3-OXO-TETRONATE 4-PHOSPHATE DECARBOXYLASE-RELATED"/>
    <property type="match status" value="1"/>
</dbReference>
<evidence type="ECO:0000256" key="2">
    <source>
        <dbReference type="ARBA" id="ARBA00023239"/>
    </source>
</evidence>
<sequence length="256" mass="27014">MADAPAPDAIVAQLVELSHELGQEARDFALLGEGNTSARVDETTFLVKASGSSLGTLTPKGVTHCALQPLVELLDQDHLKDAAVETALMDSRVSADSAKPSVEAMFHAWLLTLPGVDFVGHVHPVHVNALLASPHAAAFAHRRLFPDQIVCCGAKSVLVPYCDPGLTLAKAIREAVEEHLATEGHTPRLILLENHGLIALGSSPAAVLATTLMAEKSARIMIGAIAAAGPRYLSDQDVARIAGRADEHYRQKALGL</sequence>
<accession>A0ABZ1CEJ1</accession>
<dbReference type="Gene3D" id="3.40.225.10">
    <property type="entry name" value="Class II aldolase/adducin N-terminal domain"/>
    <property type="match status" value="1"/>
</dbReference>
<dbReference type="PANTHER" id="PTHR22789">
    <property type="entry name" value="FUCULOSE PHOSPHATE ALDOLASE"/>
    <property type="match status" value="1"/>
</dbReference>
<dbReference type="SMART" id="SM01007">
    <property type="entry name" value="Aldolase_II"/>
    <property type="match status" value="1"/>
</dbReference>
<reference evidence="4 5" key="1">
    <citation type="submission" date="2023-12" db="EMBL/GenBank/DDBJ databases">
        <title>Description of an unclassified Opitutus bacterium of Verrucomicrobiota.</title>
        <authorList>
            <person name="Zhang D.-F."/>
        </authorList>
    </citation>
    <scope>NUCLEOTIDE SEQUENCE [LARGE SCALE GENOMIC DNA]</scope>
    <source>
        <strain evidence="4 5">WL0086</strain>
    </source>
</reference>
<evidence type="ECO:0000256" key="1">
    <source>
        <dbReference type="ARBA" id="ARBA00022723"/>
    </source>
</evidence>
<dbReference type="RefSeq" id="WP_221031991.1">
    <property type="nucleotide sequence ID" value="NZ_CP139781.1"/>
</dbReference>
<evidence type="ECO:0000259" key="3">
    <source>
        <dbReference type="SMART" id="SM01007"/>
    </source>
</evidence>